<feature type="compositionally biased region" description="Basic and acidic residues" evidence="8">
    <location>
        <begin position="711"/>
        <end position="725"/>
    </location>
</feature>
<dbReference type="GO" id="GO:0016787">
    <property type="term" value="F:hydrolase activity"/>
    <property type="evidence" value="ECO:0007669"/>
    <property type="project" value="UniProtKB-KW"/>
</dbReference>
<dbReference type="GO" id="GO:0003724">
    <property type="term" value="F:RNA helicase activity"/>
    <property type="evidence" value="ECO:0007669"/>
    <property type="project" value="UniProtKB-EC"/>
</dbReference>
<dbReference type="PROSITE" id="PS00039">
    <property type="entry name" value="DEAD_ATP_HELICASE"/>
    <property type="match status" value="1"/>
</dbReference>
<proteinExistence type="inferred from homology"/>
<dbReference type="Proteomes" id="UP000504638">
    <property type="component" value="Unplaced"/>
</dbReference>
<name>A0A6G1G6R1_9PEZI</name>
<dbReference type="EMBL" id="ML975154">
    <property type="protein sequence ID" value="KAF1813775.1"/>
    <property type="molecule type" value="Genomic_DNA"/>
</dbReference>
<dbReference type="Pfam" id="PF00270">
    <property type="entry name" value="DEAD"/>
    <property type="match status" value="1"/>
</dbReference>
<evidence type="ECO:0000256" key="6">
    <source>
        <dbReference type="RuleBase" id="RU000492"/>
    </source>
</evidence>
<keyword evidence="4 6" id="KW-0067">ATP-binding</keyword>
<keyword evidence="12" id="KW-1185">Reference proteome</keyword>
<dbReference type="Gene3D" id="3.40.50.300">
    <property type="entry name" value="P-loop containing nucleotide triphosphate hydrolases"/>
    <property type="match status" value="2"/>
</dbReference>
<keyword evidence="2 6" id="KW-0378">Hydrolase</keyword>
<dbReference type="GO" id="GO:0005524">
    <property type="term" value="F:ATP binding"/>
    <property type="evidence" value="ECO:0007669"/>
    <property type="project" value="UniProtKB-UniRule"/>
</dbReference>
<dbReference type="GO" id="GO:0003723">
    <property type="term" value="F:RNA binding"/>
    <property type="evidence" value="ECO:0007669"/>
    <property type="project" value="UniProtKB-UniRule"/>
</dbReference>
<reference evidence="11 13" key="1">
    <citation type="submission" date="2020-01" db="EMBL/GenBank/DDBJ databases">
        <authorList>
            <consortium name="DOE Joint Genome Institute"/>
            <person name="Haridas S."/>
            <person name="Albert R."/>
            <person name="Binder M."/>
            <person name="Bloem J."/>
            <person name="Labutti K."/>
            <person name="Salamov A."/>
            <person name="Andreopoulos B."/>
            <person name="Baker S.E."/>
            <person name="Barry K."/>
            <person name="Bills G."/>
            <person name="Bluhm B.H."/>
            <person name="Cannon C."/>
            <person name="Castanera R."/>
            <person name="Culley D.E."/>
            <person name="Daum C."/>
            <person name="Ezra D."/>
            <person name="Gonzalez J.B."/>
            <person name="Henrissat B."/>
            <person name="Kuo A."/>
            <person name="Liang C."/>
            <person name="Lipzen A."/>
            <person name="Lutzoni F."/>
            <person name="Magnuson J."/>
            <person name="Mondo S."/>
            <person name="Nolan M."/>
            <person name="Ohm R."/>
            <person name="Pangilinan J."/>
            <person name="Park H.-J."/>
            <person name="Ramirez L."/>
            <person name="Alfaro M."/>
            <person name="Sun H."/>
            <person name="Tritt A."/>
            <person name="Yoshinaga Y."/>
            <person name="Zwiers L.-H."/>
            <person name="Turgeon B.G."/>
            <person name="Goodwin S.B."/>
            <person name="Spatafora J.W."/>
            <person name="Crous P.W."/>
            <person name="Grigoriev I.V."/>
        </authorList>
    </citation>
    <scope>NUCLEOTIDE SEQUENCE</scope>
    <source>
        <strain evidence="11 13">CBS 781.70</strain>
    </source>
</reference>
<dbReference type="Pfam" id="PF00271">
    <property type="entry name" value="Helicase_C"/>
    <property type="match status" value="1"/>
</dbReference>
<comment type="function">
    <text evidence="7">RNA helicase.</text>
</comment>
<evidence type="ECO:0000256" key="3">
    <source>
        <dbReference type="ARBA" id="ARBA00022806"/>
    </source>
</evidence>
<dbReference type="EC" id="3.6.4.13" evidence="7"/>
<dbReference type="SMART" id="SM00487">
    <property type="entry name" value="DEXDc"/>
    <property type="match status" value="1"/>
</dbReference>
<evidence type="ECO:0000259" key="9">
    <source>
        <dbReference type="PROSITE" id="PS51192"/>
    </source>
</evidence>
<dbReference type="InterPro" id="IPR000629">
    <property type="entry name" value="RNA-helicase_DEAD-box_CS"/>
</dbReference>
<sequence length="740" mass="80573">MHRALSRCQSAGITSALLRNVRVARIAGLQRVAAAPSTAFIPSASRFLHIQQSLRQTAEATRSHEPSVDYHGPISRFEELGERGMAHPAIVQALTKQMGLENMTDVQAATVGKALSGIDMAAQARTGTGKTLAFLVPILHRIIEENPALAARSSHSPLASMDDSRALVISPTRELAEQIAAEARRLTANTNVIVQVAVGGSNKRAALQEMRRRGCHILVATPGRLTDLLSDEYSGVKLSKLNTLVLDEADRLLDDGFWPEIMRIERFLPQRKERPRQTLLFSATMPREVLQLSRQLLQPKHEFIQTVNEDEAPTHERVPQKLVRVDGYQNLMPALYELLLQGNEAAKNGGRPLKAIVFFNTTAEVELGFSIFRNLRPKDGRSPLAPARLFEIHSKLSQFQRTAASEGFRKVESGIMFSSDVSARGMDFPNVTHVIQVRCPRSTDTYIHRVGRTGRAGREGESWVITPKTDTAIRGTLKGLPVKADNSLGTATLDMKQPAELPKLQAMILNEIGEASRFVGMTQKSSVYTVLMNISLDNSRDMEAGVQEIVDLSKYGWGLRYPPALSRFVLGKLPRGIDVSTVSGPATPRESDDRSSFQDRRGGSRGGFGGRDGGSRGGFQDRNSGSRGGFRDRDGGSRGGFQDRGSGSRGGFRDRDGGSRGGFQDRGSRDFGSAYGSRSNDASGGFSRGGDAGERGSFPPRNNDRGAYPPRSDRRSDGGQGRGRDGSSGGSRRYESGGLF</sequence>
<comment type="similarity">
    <text evidence="6">Belongs to the DEAD box helicase family.</text>
</comment>
<comment type="domain">
    <text evidence="7">The Q motif is unique to and characteristic of the DEAD box family of RNA helicases and controls ATP binding and hydrolysis.</text>
</comment>
<reference evidence="13" key="3">
    <citation type="submission" date="2025-04" db="UniProtKB">
        <authorList>
            <consortium name="RefSeq"/>
        </authorList>
    </citation>
    <scope>IDENTIFICATION</scope>
    <source>
        <strain evidence="13">CBS 781.70</strain>
    </source>
</reference>
<feature type="domain" description="Helicase ATP-binding" evidence="9">
    <location>
        <begin position="111"/>
        <end position="303"/>
    </location>
</feature>
<feature type="region of interest" description="Disordered" evidence="8">
    <location>
        <begin position="577"/>
        <end position="740"/>
    </location>
</feature>
<dbReference type="CDD" id="cd18787">
    <property type="entry name" value="SF2_C_DEAD"/>
    <property type="match status" value="1"/>
</dbReference>
<evidence type="ECO:0000313" key="12">
    <source>
        <dbReference type="Proteomes" id="UP000504638"/>
    </source>
</evidence>
<evidence type="ECO:0000256" key="1">
    <source>
        <dbReference type="ARBA" id="ARBA00022741"/>
    </source>
</evidence>
<comment type="catalytic activity">
    <reaction evidence="7">
        <text>ATP + H2O = ADP + phosphate + H(+)</text>
        <dbReference type="Rhea" id="RHEA:13065"/>
        <dbReference type="ChEBI" id="CHEBI:15377"/>
        <dbReference type="ChEBI" id="CHEBI:15378"/>
        <dbReference type="ChEBI" id="CHEBI:30616"/>
        <dbReference type="ChEBI" id="CHEBI:43474"/>
        <dbReference type="ChEBI" id="CHEBI:456216"/>
        <dbReference type="EC" id="3.6.4.13"/>
    </reaction>
</comment>
<organism evidence="11">
    <name type="scientific">Eremomyces bilateralis CBS 781.70</name>
    <dbReference type="NCBI Taxonomy" id="1392243"/>
    <lineage>
        <taxon>Eukaryota</taxon>
        <taxon>Fungi</taxon>
        <taxon>Dikarya</taxon>
        <taxon>Ascomycota</taxon>
        <taxon>Pezizomycotina</taxon>
        <taxon>Dothideomycetes</taxon>
        <taxon>Dothideomycetes incertae sedis</taxon>
        <taxon>Eremomycetales</taxon>
        <taxon>Eremomycetaceae</taxon>
        <taxon>Eremomyces</taxon>
    </lineage>
</organism>
<feature type="compositionally biased region" description="Basic and acidic residues" evidence="8">
    <location>
        <begin position="589"/>
        <end position="602"/>
    </location>
</feature>
<dbReference type="PANTHER" id="PTHR24031">
    <property type="entry name" value="RNA HELICASE"/>
    <property type="match status" value="1"/>
</dbReference>
<evidence type="ECO:0000313" key="11">
    <source>
        <dbReference type="EMBL" id="KAF1813775.1"/>
    </source>
</evidence>
<dbReference type="GeneID" id="54423359"/>
<feature type="domain" description="Helicase C-terminal" evidence="10">
    <location>
        <begin position="334"/>
        <end position="501"/>
    </location>
</feature>
<gene>
    <name evidence="11 13" type="ORF">P152DRAFT_513156</name>
</gene>
<protein>
    <recommendedName>
        <fullName evidence="7">ATP-dependent RNA helicase</fullName>
        <ecNumber evidence="7">3.6.4.13</ecNumber>
    </recommendedName>
</protein>
<evidence type="ECO:0000256" key="8">
    <source>
        <dbReference type="SAM" id="MobiDB-lite"/>
    </source>
</evidence>
<keyword evidence="3 6" id="KW-0347">Helicase</keyword>
<accession>A0A6G1G6R1</accession>
<dbReference type="RefSeq" id="XP_033535406.1">
    <property type="nucleotide sequence ID" value="XM_033682789.1"/>
</dbReference>
<reference evidence="13" key="2">
    <citation type="submission" date="2020-04" db="EMBL/GenBank/DDBJ databases">
        <authorList>
            <consortium name="NCBI Genome Project"/>
        </authorList>
    </citation>
    <scope>NUCLEOTIDE SEQUENCE</scope>
    <source>
        <strain evidence="13">CBS 781.70</strain>
    </source>
</reference>
<keyword evidence="5 7" id="KW-0694">RNA-binding</keyword>
<evidence type="ECO:0000313" key="13">
    <source>
        <dbReference type="RefSeq" id="XP_033535406.1"/>
    </source>
</evidence>
<keyword evidence="1 6" id="KW-0547">Nucleotide-binding</keyword>
<dbReference type="PROSITE" id="PS51194">
    <property type="entry name" value="HELICASE_CTER"/>
    <property type="match status" value="1"/>
</dbReference>
<evidence type="ECO:0000259" key="10">
    <source>
        <dbReference type="PROSITE" id="PS51194"/>
    </source>
</evidence>
<evidence type="ECO:0000256" key="4">
    <source>
        <dbReference type="ARBA" id="ARBA00022840"/>
    </source>
</evidence>
<evidence type="ECO:0000256" key="7">
    <source>
        <dbReference type="RuleBase" id="RU365068"/>
    </source>
</evidence>
<dbReference type="SMART" id="SM00490">
    <property type="entry name" value="HELICc"/>
    <property type="match status" value="1"/>
</dbReference>
<feature type="compositionally biased region" description="Gly residues" evidence="8">
    <location>
        <begin position="604"/>
        <end position="617"/>
    </location>
</feature>
<dbReference type="InterPro" id="IPR027417">
    <property type="entry name" value="P-loop_NTPase"/>
</dbReference>
<evidence type="ECO:0000256" key="5">
    <source>
        <dbReference type="ARBA" id="ARBA00022884"/>
    </source>
</evidence>
<evidence type="ECO:0000256" key="2">
    <source>
        <dbReference type="ARBA" id="ARBA00022801"/>
    </source>
</evidence>
<dbReference type="OrthoDB" id="193716at2759"/>
<dbReference type="SUPFAM" id="SSF52540">
    <property type="entry name" value="P-loop containing nucleoside triphosphate hydrolases"/>
    <property type="match status" value="2"/>
</dbReference>
<dbReference type="InterPro" id="IPR001650">
    <property type="entry name" value="Helicase_C-like"/>
</dbReference>
<dbReference type="InterPro" id="IPR011545">
    <property type="entry name" value="DEAD/DEAH_box_helicase_dom"/>
</dbReference>
<dbReference type="InterPro" id="IPR014001">
    <property type="entry name" value="Helicase_ATP-bd"/>
</dbReference>
<dbReference type="AlphaFoldDB" id="A0A6G1G6R1"/>
<dbReference type="PROSITE" id="PS51192">
    <property type="entry name" value="HELICASE_ATP_BIND_1"/>
    <property type="match status" value="1"/>
</dbReference>